<dbReference type="SUPFAM" id="SSF46894">
    <property type="entry name" value="C-terminal effector domain of the bipartite response regulators"/>
    <property type="match status" value="1"/>
</dbReference>
<dbReference type="Gene3D" id="1.10.10.10">
    <property type="entry name" value="Winged helix-like DNA-binding domain superfamily/Winged helix DNA-binding domain"/>
    <property type="match status" value="1"/>
</dbReference>
<dbReference type="Pfam" id="PF00196">
    <property type="entry name" value="GerE"/>
    <property type="match status" value="1"/>
</dbReference>
<dbReference type="RefSeq" id="WP_378487894.1">
    <property type="nucleotide sequence ID" value="NZ_JBHUFB010000020.1"/>
</dbReference>
<dbReference type="PANTHER" id="PTHR47691:SF3">
    <property type="entry name" value="HTH-TYPE TRANSCRIPTIONAL REGULATOR RV0890C-RELATED"/>
    <property type="match status" value="1"/>
</dbReference>
<evidence type="ECO:0000259" key="1">
    <source>
        <dbReference type="PROSITE" id="PS50043"/>
    </source>
</evidence>
<dbReference type="InterPro" id="IPR011990">
    <property type="entry name" value="TPR-like_helical_dom_sf"/>
</dbReference>
<dbReference type="CDD" id="cd06170">
    <property type="entry name" value="LuxR_C_like"/>
    <property type="match status" value="1"/>
</dbReference>
<evidence type="ECO:0000313" key="2">
    <source>
        <dbReference type="EMBL" id="MFD1815469.1"/>
    </source>
</evidence>
<dbReference type="InterPro" id="IPR002182">
    <property type="entry name" value="NB-ARC"/>
</dbReference>
<feature type="domain" description="HTH luxR-type" evidence="1">
    <location>
        <begin position="700"/>
        <end position="765"/>
    </location>
</feature>
<dbReference type="Pfam" id="PF13424">
    <property type="entry name" value="TPR_12"/>
    <property type="match status" value="1"/>
</dbReference>
<dbReference type="PROSITE" id="PS50043">
    <property type="entry name" value="HTH_LUXR_2"/>
    <property type="match status" value="1"/>
</dbReference>
<evidence type="ECO:0000313" key="3">
    <source>
        <dbReference type="Proteomes" id="UP001597286"/>
    </source>
</evidence>
<name>A0ABW4PB46_9NOCA</name>
<dbReference type="Gene3D" id="3.40.50.300">
    <property type="entry name" value="P-loop containing nucleotide triphosphate hydrolases"/>
    <property type="match status" value="1"/>
</dbReference>
<gene>
    <name evidence="2" type="ORF">ACFSJG_24890</name>
</gene>
<dbReference type="Pfam" id="PF25872">
    <property type="entry name" value="HTH_77"/>
    <property type="match status" value="1"/>
</dbReference>
<protein>
    <submittedName>
        <fullName evidence="2">ATP-binding protein</fullName>
    </submittedName>
</protein>
<dbReference type="GO" id="GO:0005524">
    <property type="term" value="F:ATP binding"/>
    <property type="evidence" value="ECO:0007669"/>
    <property type="project" value="UniProtKB-KW"/>
</dbReference>
<accession>A0ABW4PB46</accession>
<dbReference type="SUPFAM" id="SSF48452">
    <property type="entry name" value="TPR-like"/>
    <property type="match status" value="1"/>
</dbReference>
<dbReference type="PRINTS" id="PR00038">
    <property type="entry name" value="HTHLUXR"/>
</dbReference>
<dbReference type="PRINTS" id="PR00364">
    <property type="entry name" value="DISEASERSIST"/>
</dbReference>
<keyword evidence="2" id="KW-0067">ATP-binding</keyword>
<dbReference type="InterPro" id="IPR027417">
    <property type="entry name" value="P-loop_NTPase"/>
</dbReference>
<proteinExistence type="predicted"/>
<dbReference type="SUPFAM" id="SSF52540">
    <property type="entry name" value="P-loop containing nucleoside triphosphate hydrolases"/>
    <property type="match status" value="1"/>
</dbReference>
<dbReference type="InterPro" id="IPR036388">
    <property type="entry name" value="WH-like_DNA-bd_sf"/>
</dbReference>
<dbReference type="EMBL" id="JBHUFB010000020">
    <property type="protein sequence ID" value="MFD1815469.1"/>
    <property type="molecule type" value="Genomic_DNA"/>
</dbReference>
<keyword evidence="2" id="KW-0547">Nucleotide-binding</keyword>
<organism evidence="2 3">
    <name type="scientific">Rhodococcus gannanensis</name>
    <dbReference type="NCBI Taxonomy" id="1960308"/>
    <lineage>
        <taxon>Bacteria</taxon>
        <taxon>Bacillati</taxon>
        <taxon>Actinomycetota</taxon>
        <taxon>Actinomycetes</taxon>
        <taxon>Mycobacteriales</taxon>
        <taxon>Nocardiaceae</taxon>
        <taxon>Rhodococcus</taxon>
    </lineage>
</organism>
<dbReference type="InterPro" id="IPR000792">
    <property type="entry name" value="Tscrpt_reg_LuxR_C"/>
</dbReference>
<reference evidence="3" key="1">
    <citation type="journal article" date="2019" name="Int. J. Syst. Evol. Microbiol.">
        <title>The Global Catalogue of Microorganisms (GCM) 10K type strain sequencing project: providing services to taxonomists for standard genome sequencing and annotation.</title>
        <authorList>
            <consortium name="The Broad Institute Genomics Platform"/>
            <consortium name="The Broad Institute Genome Sequencing Center for Infectious Disease"/>
            <person name="Wu L."/>
            <person name="Ma J."/>
        </authorList>
    </citation>
    <scope>NUCLEOTIDE SEQUENCE [LARGE SCALE GENOMIC DNA]</scope>
    <source>
        <strain evidence="3">DT72</strain>
    </source>
</reference>
<keyword evidence="3" id="KW-1185">Reference proteome</keyword>
<dbReference type="Pfam" id="PF00931">
    <property type="entry name" value="NB-ARC"/>
    <property type="match status" value="1"/>
</dbReference>
<comment type="caution">
    <text evidence="2">The sequence shown here is derived from an EMBL/GenBank/DDBJ whole genome shotgun (WGS) entry which is preliminary data.</text>
</comment>
<dbReference type="InterPro" id="IPR058852">
    <property type="entry name" value="HTH_77"/>
</dbReference>
<sequence length="769" mass="83605">MSSAVRERIGNLPHELTNFVGRDRELAEVRQLLAESRLVTLAGMGGVGKTRLALRAAASLQDDFEDGVWLVELGTLVEPHLLADTVVAALGLRERVALSPLPLLVDFLADRRALIVLDNCEHLVAEVVEFAAAVLSACPQVRILATSREALAAGEEAVLRVPPLTVPDPDTTASLRDLNRYEGVVMFEARARSAVPGFSLTVDNQVTVAKICQRLEGLPLAIELAAARLRALSLKEILLRLTDRYPLLTSGNRVAPSRQQTLRLCIDWSHDLLSERERTLWRRLAVFAGGFEFDAAAEVSGFADDVLIDVLDSLVDKSILIRQETGEVVRYRMLETIREYGLEKLTEADESALLRQRHHDWCVRLTLQAESEWMGKRQLEWIARFDRTGADLRGALEFSVTAAADTDAALRMVAAIYPYWVSRGLHSEGRYWIERALARADEAPAASRVTAMCFGGMLASMQGDVEAARVWTDGAFALAQSEGDPAVRAVAVSATGYLATFSGDFNRATERFEEALLTLSVEGPPLSRVGTLVGLAMACGLAGDAQRAIACHEEVVELTESLGESMYRSYSLGMLGLALWEQGDTRRATKLIEEGVRLTRVVDDPLGLAMCLEILAWIGADRPERVAVLMGASAWVGEAAGSPTIVVRDLLGHHDRIVREATDAIGQKAFDAAFARGRDLRVDSAVAYALGDQTSPEAGASAAATRLTRRQREIAELVAQGMTNKAIAQQLVISQRTAEGHVENILTKLGFTTRAQIAAWVAGGADQES</sequence>
<dbReference type="InterPro" id="IPR016032">
    <property type="entry name" value="Sig_transdc_resp-reg_C-effctor"/>
</dbReference>
<dbReference type="Proteomes" id="UP001597286">
    <property type="component" value="Unassembled WGS sequence"/>
</dbReference>
<dbReference type="SMART" id="SM00421">
    <property type="entry name" value="HTH_LUXR"/>
    <property type="match status" value="1"/>
</dbReference>
<dbReference type="PANTHER" id="PTHR47691">
    <property type="entry name" value="REGULATOR-RELATED"/>
    <property type="match status" value="1"/>
</dbReference>
<dbReference type="Gene3D" id="1.25.40.10">
    <property type="entry name" value="Tetratricopeptide repeat domain"/>
    <property type="match status" value="1"/>
</dbReference>